<keyword evidence="4" id="KW-1185">Reference proteome</keyword>
<feature type="region of interest" description="Disordered" evidence="1">
    <location>
        <begin position="1"/>
        <end position="21"/>
    </location>
</feature>
<name>A0ABR2L2P7_9EUKA</name>
<reference evidence="3 4" key="1">
    <citation type="submission" date="2024-04" db="EMBL/GenBank/DDBJ databases">
        <title>Tritrichomonas musculus Genome.</title>
        <authorList>
            <person name="Alves-Ferreira E."/>
            <person name="Grigg M."/>
            <person name="Lorenzi H."/>
            <person name="Galac M."/>
        </authorList>
    </citation>
    <scope>NUCLEOTIDE SEQUENCE [LARGE SCALE GENOMIC DNA]</scope>
    <source>
        <strain evidence="3 4">EAF2021</strain>
    </source>
</reference>
<feature type="transmembrane region" description="Helical" evidence="2">
    <location>
        <begin position="196"/>
        <end position="219"/>
    </location>
</feature>
<proteinExistence type="predicted"/>
<comment type="caution">
    <text evidence="3">The sequence shown here is derived from an EMBL/GenBank/DDBJ whole genome shotgun (WGS) entry which is preliminary data.</text>
</comment>
<accession>A0ABR2L2P7</accession>
<gene>
    <name evidence="3" type="ORF">M9Y10_015558</name>
</gene>
<feature type="transmembrane region" description="Helical" evidence="2">
    <location>
        <begin position="67"/>
        <end position="92"/>
    </location>
</feature>
<sequence length="229" mass="25450">MVNENGNVNENGKTKGKGNKDKNKKTLQLILLLIGFIGAFITTIIWWSRIHPWFSHGKSNGKSVYQGLLACWILSLIGAAFTAFLLISNVCLENICNDILSKFYVIMIVLALEFGLSIGVIVSGLYLSTYALKNPKYGDEPNDNRCLKYISGGFTGASLWAIQNNKINDYVKWSTDLAKNSQNDDGTYNGYLCVNVGAPTLTFVIVLFIALVFSIIEVWKMPLPSKYDQ</sequence>
<keyword evidence="2" id="KW-0812">Transmembrane</keyword>
<evidence type="ECO:0000313" key="4">
    <source>
        <dbReference type="Proteomes" id="UP001470230"/>
    </source>
</evidence>
<feature type="transmembrane region" description="Helical" evidence="2">
    <location>
        <begin position="27"/>
        <end position="47"/>
    </location>
</feature>
<evidence type="ECO:0008006" key="5">
    <source>
        <dbReference type="Google" id="ProtNLM"/>
    </source>
</evidence>
<feature type="transmembrane region" description="Helical" evidence="2">
    <location>
        <begin position="104"/>
        <end position="127"/>
    </location>
</feature>
<keyword evidence="2" id="KW-0472">Membrane</keyword>
<evidence type="ECO:0000256" key="1">
    <source>
        <dbReference type="SAM" id="MobiDB-lite"/>
    </source>
</evidence>
<feature type="compositionally biased region" description="Low complexity" evidence="1">
    <location>
        <begin position="1"/>
        <end position="11"/>
    </location>
</feature>
<evidence type="ECO:0000313" key="3">
    <source>
        <dbReference type="EMBL" id="KAK8897598.1"/>
    </source>
</evidence>
<organism evidence="3 4">
    <name type="scientific">Tritrichomonas musculus</name>
    <dbReference type="NCBI Taxonomy" id="1915356"/>
    <lineage>
        <taxon>Eukaryota</taxon>
        <taxon>Metamonada</taxon>
        <taxon>Parabasalia</taxon>
        <taxon>Tritrichomonadida</taxon>
        <taxon>Tritrichomonadidae</taxon>
        <taxon>Tritrichomonas</taxon>
    </lineage>
</organism>
<dbReference type="Proteomes" id="UP001470230">
    <property type="component" value="Unassembled WGS sequence"/>
</dbReference>
<evidence type="ECO:0000256" key="2">
    <source>
        <dbReference type="SAM" id="Phobius"/>
    </source>
</evidence>
<keyword evidence="2" id="KW-1133">Transmembrane helix</keyword>
<dbReference type="EMBL" id="JAPFFF010000002">
    <property type="protein sequence ID" value="KAK8897598.1"/>
    <property type="molecule type" value="Genomic_DNA"/>
</dbReference>
<protein>
    <recommendedName>
        <fullName evidence="5">Tetraspanin family protein</fullName>
    </recommendedName>
</protein>